<reference evidence="9 10" key="1">
    <citation type="submission" date="2016-02" db="EMBL/GenBank/DDBJ databases">
        <title>Genome sequence of Clostridium tepidiprofundi DSM 19306.</title>
        <authorList>
            <person name="Poehlein A."/>
            <person name="Daniel R."/>
        </authorList>
    </citation>
    <scope>NUCLEOTIDE SEQUENCE [LARGE SCALE GENOMIC DNA]</scope>
    <source>
        <strain evidence="9 10">DSM 19306</strain>
    </source>
</reference>
<dbReference type="Pfam" id="PF01628">
    <property type="entry name" value="HrcA"/>
    <property type="match status" value="1"/>
</dbReference>
<dbReference type="PANTHER" id="PTHR34824">
    <property type="entry name" value="HEAT-INDUCIBLE TRANSCRIPTION REPRESSOR HRCA"/>
    <property type="match status" value="1"/>
</dbReference>
<evidence type="ECO:0000259" key="8">
    <source>
        <dbReference type="Pfam" id="PF03444"/>
    </source>
</evidence>
<dbReference type="InterPro" id="IPR021153">
    <property type="entry name" value="HrcA_C"/>
</dbReference>
<dbReference type="PANTHER" id="PTHR34824:SF1">
    <property type="entry name" value="HEAT-INDUCIBLE TRANSCRIPTION REPRESSOR HRCA"/>
    <property type="match status" value="1"/>
</dbReference>
<feature type="domain" description="Winged helix-turn-helix transcription repressor HrcA DNA-binding" evidence="8">
    <location>
        <begin position="7"/>
        <end position="58"/>
    </location>
</feature>
<evidence type="ECO:0000256" key="2">
    <source>
        <dbReference type="ARBA" id="ARBA00023015"/>
    </source>
</evidence>
<evidence type="ECO:0000313" key="9">
    <source>
        <dbReference type="EMBL" id="KYH34519.1"/>
    </source>
</evidence>
<dbReference type="InterPro" id="IPR005104">
    <property type="entry name" value="WHTH_HrcA_DNA-bd"/>
</dbReference>
<dbReference type="InterPro" id="IPR029016">
    <property type="entry name" value="GAF-like_dom_sf"/>
</dbReference>
<dbReference type="PATRIC" id="fig|1121338.3.peg.1612"/>
<dbReference type="EMBL" id="LTBA01000015">
    <property type="protein sequence ID" value="KYH34519.1"/>
    <property type="molecule type" value="Genomic_DNA"/>
</dbReference>
<accession>A0A151B3L6</accession>
<proteinExistence type="inferred from homology"/>
<dbReference type="Gene3D" id="1.10.10.10">
    <property type="entry name" value="Winged helix-like DNA-binding domain superfamily/Winged helix DNA-binding domain"/>
    <property type="match status" value="1"/>
</dbReference>
<sequence length="346" mass="39361">MNERKIRILEAIINDYIQTGEPVGSRTIAKKYNLGISSATIRNEMADLEELGYIEHIHSSSGRIPSDLGYRLYVDELMKVKELSLEEELIIKSKLLSEALYQIDKIVERATSLLSDLTKLACIVKAPSMKKSFVKCIQLLKIDSNNVLVVIVTDSGIIKNNVIRISQPVDRINLEKLSYLLNMRLKGLTVDDIDLEVINNIKNDFVGHDDIFNALIPTIYDSLKSMETPQVYSTGETNIFNYNEYNDVEKARAFLELINNQDYIKDLLENSMGGDNKLSIIIGEENKIEEAKDCSIISAVYSVKDRPLGVIGVIGPKRIRYDKIVPLLNEFINELNRKLNDIYYDY</sequence>
<gene>
    <name evidence="6 9" type="primary">hrcA</name>
    <name evidence="9" type="ORF">CLTEP_15680</name>
</gene>
<dbReference type="Pfam" id="PF03444">
    <property type="entry name" value="WHD_HrcA"/>
    <property type="match status" value="1"/>
</dbReference>
<dbReference type="SUPFAM" id="SSF46785">
    <property type="entry name" value="Winged helix' DNA-binding domain"/>
    <property type="match status" value="1"/>
</dbReference>
<evidence type="ECO:0000256" key="4">
    <source>
        <dbReference type="ARBA" id="ARBA00023163"/>
    </source>
</evidence>
<dbReference type="InterPro" id="IPR023120">
    <property type="entry name" value="WHTH_transcript_rep_HrcA_IDD"/>
</dbReference>
<evidence type="ECO:0000259" key="7">
    <source>
        <dbReference type="Pfam" id="PF01628"/>
    </source>
</evidence>
<feature type="domain" description="Heat-inducible transcription repressor HrcA C-terminal" evidence="7">
    <location>
        <begin position="104"/>
        <end position="325"/>
    </location>
</feature>
<keyword evidence="2 6" id="KW-0805">Transcription regulation</keyword>
<dbReference type="OrthoDB" id="9783139at2"/>
<dbReference type="InterPro" id="IPR036390">
    <property type="entry name" value="WH_DNA-bd_sf"/>
</dbReference>
<dbReference type="AlphaFoldDB" id="A0A151B3L6"/>
<dbReference type="HAMAP" id="MF_00081">
    <property type="entry name" value="HrcA"/>
    <property type="match status" value="1"/>
</dbReference>
<comment type="caution">
    <text evidence="9">The sequence shown here is derived from an EMBL/GenBank/DDBJ whole genome shotgun (WGS) entry which is preliminary data.</text>
</comment>
<evidence type="ECO:0000313" key="10">
    <source>
        <dbReference type="Proteomes" id="UP000075531"/>
    </source>
</evidence>
<dbReference type="FunFam" id="1.10.10.10:FF:000049">
    <property type="entry name" value="Heat-inducible transcription repressor HrcA"/>
    <property type="match status" value="1"/>
</dbReference>
<evidence type="ECO:0000256" key="6">
    <source>
        <dbReference type="HAMAP-Rule" id="MF_00081"/>
    </source>
</evidence>
<evidence type="ECO:0000256" key="5">
    <source>
        <dbReference type="ARBA" id="ARBA00055319"/>
    </source>
</evidence>
<dbReference type="PIRSF" id="PIRSF005485">
    <property type="entry name" value="HrcA"/>
    <property type="match status" value="1"/>
</dbReference>
<dbReference type="Proteomes" id="UP000075531">
    <property type="component" value="Unassembled WGS sequence"/>
</dbReference>
<dbReference type="STRING" id="1121338.CLTEP_15680"/>
<keyword evidence="10" id="KW-1185">Reference proteome</keyword>
<name>A0A151B3L6_9CLOT</name>
<dbReference type="NCBIfam" id="TIGR00331">
    <property type="entry name" value="hrcA"/>
    <property type="match status" value="1"/>
</dbReference>
<evidence type="ECO:0000256" key="1">
    <source>
        <dbReference type="ARBA" id="ARBA00022491"/>
    </source>
</evidence>
<dbReference type="InterPro" id="IPR002571">
    <property type="entry name" value="HrcA"/>
</dbReference>
<keyword evidence="1 6" id="KW-0678">Repressor</keyword>
<comment type="similarity">
    <text evidence="6">Belongs to the HrcA family.</text>
</comment>
<dbReference type="RefSeq" id="WP_066825015.1">
    <property type="nucleotide sequence ID" value="NZ_LTBA01000015.1"/>
</dbReference>
<keyword evidence="4 6" id="KW-0804">Transcription</keyword>
<protein>
    <recommendedName>
        <fullName evidence="6">Heat-inducible transcription repressor HrcA</fullName>
    </recommendedName>
</protein>
<dbReference type="Gene3D" id="3.30.450.40">
    <property type="match status" value="1"/>
</dbReference>
<organism evidence="9 10">
    <name type="scientific">Clostridium tepidiprofundi DSM 19306</name>
    <dbReference type="NCBI Taxonomy" id="1121338"/>
    <lineage>
        <taxon>Bacteria</taxon>
        <taxon>Bacillati</taxon>
        <taxon>Bacillota</taxon>
        <taxon>Clostridia</taxon>
        <taxon>Eubacteriales</taxon>
        <taxon>Clostridiaceae</taxon>
        <taxon>Clostridium</taxon>
    </lineage>
</organism>
<keyword evidence="3 6" id="KW-0346">Stress response</keyword>
<dbReference type="SUPFAM" id="SSF55781">
    <property type="entry name" value="GAF domain-like"/>
    <property type="match status" value="1"/>
</dbReference>
<evidence type="ECO:0000256" key="3">
    <source>
        <dbReference type="ARBA" id="ARBA00023016"/>
    </source>
</evidence>
<dbReference type="Gene3D" id="3.30.390.60">
    <property type="entry name" value="Heat-inducible transcription repressor hrca homolog, domain 3"/>
    <property type="match status" value="1"/>
</dbReference>
<dbReference type="GO" id="GO:0003677">
    <property type="term" value="F:DNA binding"/>
    <property type="evidence" value="ECO:0007669"/>
    <property type="project" value="InterPro"/>
</dbReference>
<dbReference type="InterPro" id="IPR036388">
    <property type="entry name" value="WH-like_DNA-bd_sf"/>
</dbReference>
<comment type="function">
    <text evidence="5 6">Negative regulator of class I heat shock genes (grpE-dnaK-dnaJ and groELS operons). Prevents heat-shock induction of these operons.</text>
</comment>
<dbReference type="GO" id="GO:0045892">
    <property type="term" value="P:negative regulation of DNA-templated transcription"/>
    <property type="evidence" value="ECO:0007669"/>
    <property type="project" value="UniProtKB-UniRule"/>
</dbReference>